<evidence type="ECO:0000256" key="2">
    <source>
        <dbReference type="SAM" id="MobiDB-lite"/>
    </source>
</evidence>
<name>A0A078AUX7_STYLE</name>
<proteinExistence type="predicted"/>
<keyword evidence="4" id="KW-1185">Reference proteome</keyword>
<keyword evidence="1" id="KW-0175">Coiled coil</keyword>
<dbReference type="InParanoid" id="A0A078AUX7"/>
<dbReference type="OMA" id="ENINHRM"/>
<evidence type="ECO:0000256" key="1">
    <source>
        <dbReference type="SAM" id="Coils"/>
    </source>
</evidence>
<feature type="compositionally biased region" description="Basic and acidic residues" evidence="2">
    <location>
        <begin position="625"/>
        <end position="634"/>
    </location>
</feature>
<feature type="compositionally biased region" description="Low complexity" evidence="2">
    <location>
        <begin position="122"/>
        <end position="137"/>
    </location>
</feature>
<feature type="coiled-coil region" evidence="1">
    <location>
        <begin position="729"/>
        <end position="864"/>
    </location>
</feature>
<feature type="compositionally biased region" description="Polar residues" evidence="2">
    <location>
        <begin position="672"/>
        <end position="687"/>
    </location>
</feature>
<protein>
    <submittedName>
        <fullName evidence="3">Uncharacterized protein</fullName>
    </submittedName>
</protein>
<gene>
    <name evidence="3" type="primary">Contig4681.g5002</name>
    <name evidence="3" type="ORF">STYLEM_13739</name>
</gene>
<feature type="region of interest" description="Disordered" evidence="2">
    <location>
        <begin position="1070"/>
        <end position="1090"/>
    </location>
</feature>
<sequence length="1090" mass="128097">MQKDQEIDKTSQSQSKMHHLLIEDNKRHQFTGVIGSMIEKMRGILKMDQHKYQQLEQDDSDLAHAETPRTDAYNTKNKAQVKDTPIFAGVTSLNDSQNRGGAGFNEMHINRSFHNSQSQSDQQFYKSNNSFNNSQFQGDETSKQLKQAFNASNPRYSDFIGHQIIENSADNRRHSQNHHQNLQNMNDYDLEEFLKSTNSAVSDYQFLFENIDQQLQNNTQMMAEELSKNMPDYLMNTNNSILLNKDSFKSGQDHDQSLCRSSKNNDNMPRMIKDTHQSSTHIRQSNNNHNQRDLHNNSSLIFNENGSAGVAGGNYLEHSANMSSQIDITNMSDEIISIEETYRETNAACRKSMEEIQPPQSQQKGNKSMTIIEEEDYEESEIINNGNQTNTNLFSQMSLKMNTMKKSTSSNLNRTRQNLQQNQQQQITQPTNESMNNQAYQQVQQRNPNNHSNLRDSYETFGGLNSEGGSGKQNLQKNSQIYNTSDNVQQRSNKMQDQLNEVQDRKVATQNNIGGNKKSRALSGNIQSEIYGGRTAAATLADAESKNVTLMSPMNHFTINHTHDSIGSTISYPQEGQRLQEKYQNLRMQQNIYGNQEIQNNEGDCEDDQSNKISIHDMLKRYQEKYKKQKEDSQKFNQNNQQQVFEFKDTRNISKNIKKPLTAEDTSDSENEYVNRSFVSTTQINQQHTRKRDRSNVSLSKPFDFVDDQVSNQNQELQEQDQPIDSRRMMNLERELNAYARHIQELEDLVKMTENQKLKTEKQLLQQQLQFENEFKAREHQFSKELKIKQNEIESLYNKLEEQQQLFDQKMENQRDRLKRVEKTVYERVEQEYSQILTEKDNLIMDQNNQILQLDSNVRQLKDHIAQDQVALEMRHEEQKLKERQFILQEREDIKYKTLQENDKEMRRLKERIESEYQFKFTQMEQKYKQKILKIESMYRQKQDAFLVDKQKEFQSLKEQEISRFQEEKLINHARTTQIVYEDVSKTLISKTKEEEKHRIDKIRNQMKEEYEDKMRKKENQLSMQLAQERKAKGQVELKNAQLEDQVYELMEKLRSIEQDKENINHRMNAGDTKELANKLKKVNKALPLK</sequence>
<feature type="coiled-coil region" evidence="1">
    <location>
        <begin position="993"/>
        <end position="1067"/>
    </location>
</feature>
<dbReference type="OrthoDB" id="10691974at2759"/>
<evidence type="ECO:0000313" key="4">
    <source>
        <dbReference type="Proteomes" id="UP000039865"/>
    </source>
</evidence>
<reference evidence="3 4" key="1">
    <citation type="submission" date="2014-06" db="EMBL/GenBank/DDBJ databases">
        <authorList>
            <person name="Swart Estienne"/>
        </authorList>
    </citation>
    <scope>NUCLEOTIDE SEQUENCE [LARGE SCALE GENOMIC DNA]</scope>
    <source>
        <strain evidence="3 4">130c</strain>
    </source>
</reference>
<feature type="coiled-coil region" evidence="1">
    <location>
        <begin position="485"/>
        <end position="512"/>
    </location>
</feature>
<organism evidence="3 4">
    <name type="scientific">Stylonychia lemnae</name>
    <name type="common">Ciliate</name>
    <dbReference type="NCBI Taxonomy" id="5949"/>
    <lineage>
        <taxon>Eukaryota</taxon>
        <taxon>Sar</taxon>
        <taxon>Alveolata</taxon>
        <taxon>Ciliophora</taxon>
        <taxon>Intramacronucleata</taxon>
        <taxon>Spirotrichea</taxon>
        <taxon>Stichotrichia</taxon>
        <taxon>Sporadotrichida</taxon>
        <taxon>Oxytrichidae</taxon>
        <taxon>Stylonychinae</taxon>
        <taxon>Stylonychia</taxon>
    </lineage>
</organism>
<dbReference type="EMBL" id="CCKQ01013052">
    <property type="protein sequence ID" value="CDW84673.1"/>
    <property type="molecule type" value="Genomic_DNA"/>
</dbReference>
<dbReference type="Proteomes" id="UP000039865">
    <property type="component" value="Unassembled WGS sequence"/>
</dbReference>
<dbReference type="AlphaFoldDB" id="A0A078AUX7"/>
<accession>A0A078AUX7</accession>
<feature type="region of interest" description="Disordered" evidence="2">
    <location>
        <begin position="115"/>
        <end position="142"/>
    </location>
</feature>
<evidence type="ECO:0000313" key="3">
    <source>
        <dbReference type="EMBL" id="CDW84673.1"/>
    </source>
</evidence>
<feature type="region of interest" description="Disordered" evidence="2">
    <location>
        <begin position="625"/>
        <end position="699"/>
    </location>
</feature>